<dbReference type="InterPro" id="IPR035669">
    <property type="entry name" value="SGNH_plant_lipase-like"/>
</dbReference>
<dbReference type="OrthoDB" id="1600564at2759"/>
<evidence type="ECO:0008006" key="11">
    <source>
        <dbReference type="Google" id="ProtNLM"/>
    </source>
</evidence>
<keyword evidence="5" id="KW-0378">Hydrolase</keyword>
<gene>
    <name evidence="9" type="ORF">HRI_001990900</name>
</gene>
<dbReference type="InterPro" id="IPR001087">
    <property type="entry name" value="GDSL"/>
</dbReference>
<keyword evidence="10" id="KW-1185">Reference proteome</keyword>
<comment type="caution">
    <text evidence="9">The sequence shown here is derived from an EMBL/GenBank/DDBJ whole genome shotgun (WGS) entry which is preliminary data.</text>
</comment>
<evidence type="ECO:0000256" key="6">
    <source>
        <dbReference type="ARBA" id="ARBA00022963"/>
    </source>
</evidence>
<dbReference type="Gene3D" id="3.40.50.1110">
    <property type="entry name" value="SGNH hydrolase"/>
    <property type="match status" value="1"/>
</dbReference>
<dbReference type="Pfam" id="PF00657">
    <property type="entry name" value="Lipase_GDSL"/>
    <property type="match status" value="1"/>
</dbReference>
<dbReference type="PANTHER" id="PTHR45650">
    <property type="entry name" value="GDSL-LIKE LIPASE/ACYLHYDROLASE-RELATED"/>
    <property type="match status" value="1"/>
</dbReference>
<reference evidence="9" key="1">
    <citation type="submission" date="2023-05" db="EMBL/GenBank/DDBJ databases">
        <title>Genome and transcriptome analyses reveal genes involved in the formation of fine ridges on petal epidermal cells in Hibiscus trionum.</title>
        <authorList>
            <person name="Koshimizu S."/>
            <person name="Masuda S."/>
            <person name="Ishii T."/>
            <person name="Shirasu K."/>
            <person name="Hoshino A."/>
            <person name="Arita M."/>
        </authorList>
    </citation>
    <scope>NUCLEOTIDE SEQUENCE</scope>
    <source>
        <strain evidence="9">Hamamatsu line</strain>
    </source>
</reference>
<evidence type="ECO:0000256" key="7">
    <source>
        <dbReference type="ARBA" id="ARBA00023098"/>
    </source>
</evidence>
<dbReference type="AlphaFoldDB" id="A0A9W7HU77"/>
<dbReference type="EMBL" id="BSYR01000019">
    <property type="protein sequence ID" value="GMI83216.1"/>
    <property type="molecule type" value="Genomic_DNA"/>
</dbReference>
<comment type="subcellular location">
    <subcellularLocation>
        <location evidence="1">Secreted</location>
    </subcellularLocation>
</comment>
<dbReference type="Proteomes" id="UP001165190">
    <property type="component" value="Unassembled WGS sequence"/>
</dbReference>
<sequence length="375" mass="40921">MAKRTATGLILFCLQLLACFSQSKGDGRDEIKGMFVFGSSLVDNGNNNFLQDSLAKADFLPYGIDFPRGPSGRFTNGRNVVDLLGEMLKLPRLIPPFSDPSTKGSRVVHGVNFASGASGILDETGFVARQVITLNQQIRNFEEITLPDLEQQLGCKGRSSEVLKNYMFVVGTGGNDYSFNYFLRRGNINVTLQAFTANLTNSLSLQLKGKKQKLYTLGARKFVLMSVNPLGCYPMLNAMRNGSRCIEALNQAATLFNDGLKSLIDVAKSDMPNSNLVFVNSYKIISDIIENPSSKGFKDASNECCEVVPSAQLGGSGTLCKQGGKTCSDRRAHVFFDGLHPTEAVNVEIATKAFTSYLQTDVYPINVNQLAKLKL</sequence>
<feature type="signal peptide" evidence="8">
    <location>
        <begin position="1"/>
        <end position="25"/>
    </location>
</feature>
<dbReference type="InterPro" id="IPR036514">
    <property type="entry name" value="SGNH_hydro_sf"/>
</dbReference>
<protein>
    <recommendedName>
        <fullName evidence="11">GDSL esterase/lipase At1g29670-like</fullName>
    </recommendedName>
</protein>
<evidence type="ECO:0000256" key="3">
    <source>
        <dbReference type="ARBA" id="ARBA00022525"/>
    </source>
</evidence>
<keyword evidence="7" id="KW-0443">Lipid metabolism</keyword>
<organism evidence="9 10">
    <name type="scientific">Hibiscus trionum</name>
    <name type="common">Flower of an hour</name>
    <dbReference type="NCBI Taxonomy" id="183268"/>
    <lineage>
        <taxon>Eukaryota</taxon>
        <taxon>Viridiplantae</taxon>
        <taxon>Streptophyta</taxon>
        <taxon>Embryophyta</taxon>
        <taxon>Tracheophyta</taxon>
        <taxon>Spermatophyta</taxon>
        <taxon>Magnoliopsida</taxon>
        <taxon>eudicotyledons</taxon>
        <taxon>Gunneridae</taxon>
        <taxon>Pentapetalae</taxon>
        <taxon>rosids</taxon>
        <taxon>malvids</taxon>
        <taxon>Malvales</taxon>
        <taxon>Malvaceae</taxon>
        <taxon>Malvoideae</taxon>
        <taxon>Hibiscus</taxon>
    </lineage>
</organism>
<dbReference type="GO" id="GO:0016788">
    <property type="term" value="F:hydrolase activity, acting on ester bonds"/>
    <property type="evidence" value="ECO:0007669"/>
    <property type="project" value="InterPro"/>
</dbReference>
<proteinExistence type="inferred from homology"/>
<feature type="chain" id="PRO_5040884955" description="GDSL esterase/lipase At1g29670-like" evidence="8">
    <location>
        <begin position="26"/>
        <end position="375"/>
    </location>
</feature>
<name>A0A9W7HU77_HIBTR</name>
<evidence type="ECO:0000256" key="2">
    <source>
        <dbReference type="ARBA" id="ARBA00008668"/>
    </source>
</evidence>
<evidence type="ECO:0000313" key="10">
    <source>
        <dbReference type="Proteomes" id="UP001165190"/>
    </source>
</evidence>
<keyword evidence="4 8" id="KW-0732">Signal</keyword>
<dbReference type="GO" id="GO:0005576">
    <property type="term" value="C:extracellular region"/>
    <property type="evidence" value="ECO:0007669"/>
    <property type="project" value="UniProtKB-SubCell"/>
</dbReference>
<evidence type="ECO:0000313" key="9">
    <source>
        <dbReference type="EMBL" id="GMI83216.1"/>
    </source>
</evidence>
<evidence type="ECO:0000256" key="4">
    <source>
        <dbReference type="ARBA" id="ARBA00022729"/>
    </source>
</evidence>
<dbReference type="PANTHER" id="PTHR45650:SF2">
    <property type="entry name" value="OS06G0560700 PROTEIN"/>
    <property type="match status" value="1"/>
</dbReference>
<keyword evidence="6" id="KW-0442">Lipid degradation</keyword>
<accession>A0A9W7HU77</accession>
<keyword evidence="3" id="KW-0964">Secreted</keyword>
<dbReference type="GO" id="GO:0016042">
    <property type="term" value="P:lipid catabolic process"/>
    <property type="evidence" value="ECO:0007669"/>
    <property type="project" value="UniProtKB-KW"/>
</dbReference>
<dbReference type="InterPro" id="IPR051238">
    <property type="entry name" value="GDSL_esterase/lipase"/>
</dbReference>
<evidence type="ECO:0000256" key="8">
    <source>
        <dbReference type="SAM" id="SignalP"/>
    </source>
</evidence>
<comment type="similarity">
    <text evidence="2">Belongs to the 'GDSL' lipolytic enzyme family.</text>
</comment>
<dbReference type="CDD" id="cd01837">
    <property type="entry name" value="SGNH_plant_lipase_like"/>
    <property type="match status" value="1"/>
</dbReference>
<evidence type="ECO:0000256" key="1">
    <source>
        <dbReference type="ARBA" id="ARBA00004613"/>
    </source>
</evidence>
<evidence type="ECO:0000256" key="5">
    <source>
        <dbReference type="ARBA" id="ARBA00022801"/>
    </source>
</evidence>